<gene>
    <name evidence="2" type="ORF">EGW08_000822</name>
</gene>
<dbReference type="Gene3D" id="3.90.180.10">
    <property type="entry name" value="Medium-chain alcohol dehydrogenases, catalytic domain"/>
    <property type="match status" value="1"/>
</dbReference>
<dbReference type="AlphaFoldDB" id="A0A433UCA4"/>
<dbReference type="OrthoDB" id="3509362at2759"/>
<evidence type="ECO:0000259" key="1">
    <source>
        <dbReference type="Pfam" id="PF08240"/>
    </source>
</evidence>
<dbReference type="Proteomes" id="UP000271974">
    <property type="component" value="Unassembled WGS sequence"/>
</dbReference>
<dbReference type="SUPFAM" id="SSF50129">
    <property type="entry name" value="GroES-like"/>
    <property type="match status" value="1"/>
</dbReference>
<reference evidence="2 3" key="1">
    <citation type="submission" date="2019-01" db="EMBL/GenBank/DDBJ databases">
        <title>A draft genome assembly of the solar-powered sea slug Elysia chlorotica.</title>
        <authorList>
            <person name="Cai H."/>
            <person name="Li Q."/>
            <person name="Fang X."/>
            <person name="Li J."/>
            <person name="Curtis N.E."/>
            <person name="Altenburger A."/>
            <person name="Shibata T."/>
            <person name="Feng M."/>
            <person name="Maeda T."/>
            <person name="Schwartz J.A."/>
            <person name="Shigenobu S."/>
            <person name="Lundholm N."/>
            <person name="Nishiyama T."/>
            <person name="Yang H."/>
            <person name="Hasebe M."/>
            <person name="Li S."/>
            <person name="Pierce S.K."/>
            <person name="Wang J."/>
        </authorList>
    </citation>
    <scope>NUCLEOTIDE SEQUENCE [LARGE SCALE GENOMIC DNA]</scope>
    <source>
        <strain evidence="2">EC2010</strain>
        <tissue evidence="2">Whole organism of an adult</tissue>
    </source>
</reference>
<comment type="caution">
    <text evidence="2">The sequence shown here is derived from an EMBL/GenBank/DDBJ whole genome shotgun (WGS) entry which is preliminary data.</text>
</comment>
<evidence type="ECO:0000313" key="3">
    <source>
        <dbReference type="Proteomes" id="UP000271974"/>
    </source>
</evidence>
<feature type="non-terminal residue" evidence="2">
    <location>
        <position position="100"/>
    </location>
</feature>
<name>A0A433UCA4_ELYCH</name>
<proteinExistence type="predicted"/>
<protein>
    <recommendedName>
        <fullName evidence="1">Alcohol dehydrogenase-like N-terminal domain-containing protein</fullName>
    </recommendedName>
</protein>
<evidence type="ECO:0000313" key="2">
    <source>
        <dbReference type="EMBL" id="RUS91392.1"/>
    </source>
</evidence>
<organism evidence="2 3">
    <name type="scientific">Elysia chlorotica</name>
    <name type="common">Eastern emerald elysia</name>
    <name type="synonym">Sea slug</name>
    <dbReference type="NCBI Taxonomy" id="188477"/>
    <lineage>
        <taxon>Eukaryota</taxon>
        <taxon>Metazoa</taxon>
        <taxon>Spiralia</taxon>
        <taxon>Lophotrochozoa</taxon>
        <taxon>Mollusca</taxon>
        <taxon>Gastropoda</taxon>
        <taxon>Heterobranchia</taxon>
        <taxon>Euthyneura</taxon>
        <taxon>Panpulmonata</taxon>
        <taxon>Sacoglossa</taxon>
        <taxon>Placobranchoidea</taxon>
        <taxon>Plakobranchidae</taxon>
        <taxon>Elysia</taxon>
    </lineage>
</organism>
<keyword evidence="3" id="KW-1185">Reference proteome</keyword>
<sequence>MGAGAGCSERLTKMRELRGNFVGQETTIDIKQTEVSTTLQPDEILVKIHACAVDLAKEKVFHQLLSNSLENRSIGHVISGVVVKTGSNVEKYKEDMCFVG</sequence>
<dbReference type="InterPro" id="IPR011032">
    <property type="entry name" value="GroES-like_sf"/>
</dbReference>
<dbReference type="InterPro" id="IPR013154">
    <property type="entry name" value="ADH-like_N"/>
</dbReference>
<accession>A0A433UCA4</accession>
<dbReference type="Pfam" id="PF08240">
    <property type="entry name" value="ADH_N"/>
    <property type="match status" value="1"/>
</dbReference>
<dbReference type="EMBL" id="RQTK01000012">
    <property type="protein sequence ID" value="RUS91392.1"/>
    <property type="molecule type" value="Genomic_DNA"/>
</dbReference>
<feature type="domain" description="Alcohol dehydrogenase-like N-terminal" evidence="1">
    <location>
        <begin position="40"/>
        <end position="94"/>
    </location>
</feature>